<dbReference type="SUPFAM" id="SSF50952">
    <property type="entry name" value="Soluble quinoprotein glucose dehydrogenase"/>
    <property type="match status" value="1"/>
</dbReference>
<dbReference type="InterPro" id="IPR011042">
    <property type="entry name" value="6-blade_b-propeller_TolB-like"/>
</dbReference>
<proteinExistence type="predicted"/>
<comment type="caution">
    <text evidence="3">The sequence shown here is derived from an EMBL/GenBank/DDBJ whole genome shotgun (WGS) entry which is preliminary data.</text>
</comment>
<organism evidence="3 4">
    <name type="scientific">Dongia mobilis</name>
    <dbReference type="NCBI Taxonomy" id="578943"/>
    <lineage>
        <taxon>Bacteria</taxon>
        <taxon>Pseudomonadati</taxon>
        <taxon>Pseudomonadota</taxon>
        <taxon>Alphaproteobacteria</taxon>
        <taxon>Rhodospirillales</taxon>
        <taxon>Dongiaceae</taxon>
        <taxon>Dongia</taxon>
    </lineage>
</organism>
<feature type="domain" description="Glucose/Sorbosone dehydrogenase" evidence="2">
    <location>
        <begin position="39"/>
        <end position="351"/>
    </location>
</feature>
<feature type="chain" id="PRO_5020736802" evidence="1">
    <location>
        <begin position="27"/>
        <end position="356"/>
    </location>
</feature>
<dbReference type="Gene3D" id="2.120.10.30">
    <property type="entry name" value="TolB, C-terminal domain"/>
    <property type="match status" value="1"/>
</dbReference>
<evidence type="ECO:0000313" key="3">
    <source>
        <dbReference type="EMBL" id="TDQ85458.1"/>
    </source>
</evidence>
<feature type="signal peptide" evidence="1">
    <location>
        <begin position="1"/>
        <end position="26"/>
    </location>
</feature>
<dbReference type="PANTHER" id="PTHR19328:SF13">
    <property type="entry name" value="HIPL1 PROTEIN"/>
    <property type="match status" value="1"/>
</dbReference>
<dbReference type="PANTHER" id="PTHR19328">
    <property type="entry name" value="HEDGEHOG-INTERACTING PROTEIN"/>
    <property type="match status" value="1"/>
</dbReference>
<dbReference type="AlphaFoldDB" id="A0A4R6WSM8"/>
<dbReference type="Pfam" id="PF07995">
    <property type="entry name" value="GSDH"/>
    <property type="match status" value="1"/>
</dbReference>
<dbReference type="EMBL" id="SNYW01000002">
    <property type="protein sequence ID" value="TDQ85458.1"/>
    <property type="molecule type" value="Genomic_DNA"/>
</dbReference>
<keyword evidence="4" id="KW-1185">Reference proteome</keyword>
<protein>
    <submittedName>
        <fullName evidence="3">Glucose/arabinose dehydrogenase</fullName>
    </submittedName>
</protein>
<dbReference type="InterPro" id="IPR011041">
    <property type="entry name" value="Quinoprot_gluc/sorb_DH_b-prop"/>
</dbReference>
<dbReference type="RefSeq" id="WP_166644935.1">
    <property type="nucleotide sequence ID" value="NZ_SNYW01000002.1"/>
</dbReference>
<dbReference type="Proteomes" id="UP000295783">
    <property type="component" value="Unassembled WGS sequence"/>
</dbReference>
<accession>A0A4R6WSM8</accession>
<evidence type="ECO:0000259" key="2">
    <source>
        <dbReference type="Pfam" id="PF07995"/>
    </source>
</evidence>
<evidence type="ECO:0000256" key="1">
    <source>
        <dbReference type="SAM" id="SignalP"/>
    </source>
</evidence>
<reference evidence="3 4" key="1">
    <citation type="submission" date="2019-03" db="EMBL/GenBank/DDBJ databases">
        <title>Genomic Encyclopedia of Type Strains, Phase III (KMG-III): the genomes of soil and plant-associated and newly described type strains.</title>
        <authorList>
            <person name="Whitman W."/>
        </authorList>
    </citation>
    <scope>NUCLEOTIDE SEQUENCE [LARGE SCALE GENOMIC DNA]</scope>
    <source>
        <strain evidence="3 4">CGMCC 1.7660</strain>
    </source>
</reference>
<gene>
    <name evidence="3" type="ORF">A8950_0244</name>
</gene>
<sequence length="356" mass="37979">MTRSNLPQAAALALLCSLLLSPAAWARPEFRVETLADGLDHPWSIAVAPDGALYVTERPGRLNRIDPGSGELTRLSGLPEVRARAEAGLMGLALDPDFAASGALYLCYSTGSLLGPGNRLSRFALQGDALGGEQVLLDDLPGAMWHNGCRVAVAADGHLFASMGDATEAQAAQDPRSMAGKIFRLRTDGTVPADNPFTGSPIWSLGHRNPQGLAFNPADGALWSTEHGPDTQDELNLIEKGGNYGWPRCKGVDACPGIAGYRAAKAEFTRGGTIAISDLVFYRGDAFPEWQGDILFVTLKTGRLYRVDIEGEEVRSHEILIDGSFGRLRAIAVAPDGSLYLSTDNGADKILHLTRQ</sequence>
<keyword evidence="1" id="KW-0732">Signal</keyword>
<evidence type="ECO:0000313" key="4">
    <source>
        <dbReference type="Proteomes" id="UP000295783"/>
    </source>
</evidence>
<dbReference type="InterPro" id="IPR012938">
    <property type="entry name" value="Glc/Sorbosone_DH"/>
</dbReference>
<name>A0A4R6WSM8_9PROT</name>